<accession>A0A8J3LEU9</accession>
<dbReference type="EMBL" id="BONJ01000008">
    <property type="protein sequence ID" value="GIG13851.1"/>
    <property type="molecule type" value="Genomic_DNA"/>
</dbReference>
<dbReference type="Proteomes" id="UP000660339">
    <property type="component" value="Unassembled WGS sequence"/>
</dbReference>
<gene>
    <name evidence="2" type="ORF">Cme02nite_21830</name>
</gene>
<comment type="caution">
    <text evidence="2">The sequence shown here is derived from an EMBL/GenBank/DDBJ whole genome shotgun (WGS) entry which is preliminary data.</text>
</comment>
<sequence>MSVNRQLAMFSAESARPSAYDLAGLLIGPGQVTRMGGTARVSVVVDAAWRVHALAAEFTARGLETSWEPAAVDGHFGVRTAYTGMLAPLAEAWTRGSGKRPPAGFALDGARLRLWFAAAGAVDPEGDGAVLRLGANDEHCAATGLRAFTALACMAELGRGPVLRIAGRRRVTRLRELVGERPAMAPLGAWPGDQPLVSETGPEADSAEQAGSRPVRTVRTSRLRPVAPGQLDTGQVLPAVRPDPAHGEVPPGEVAGQTPPVEPDAGRITLDKPDAGRTPPGEPEAGQGLPDLPDQAGTTGPVRTGSDLTGP</sequence>
<reference evidence="2" key="1">
    <citation type="submission" date="2021-01" db="EMBL/GenBank/DDBJ databases">
        <title>Whole genome shotgun sequence of Catellatospora methionotrophica NBRC 14553.</title>
        <authorList>
            <person name="Komaki H."/>
            <person name="Tamura T."/>
        </authorList>
    </citation>
    <scope>NUCLEOTIDE SEQUENCE</scope>
    <source>
        <strain evidence="2">NBRC 14553</strain>
    </source>
</reference>
<evidence type="ECO:0000256" key="1">
    <source>
        <dbReference type="SAM" id="MobiDB-lite"/>
    </source>
</evidence>
<dbReference type="RefSeq" id="WP_239086039.1">
    <property type="nucleotide sequence ID" value="NZ_BAAATT010000022.1"/>
</dbReference>
<name>A0A8J3LEU9_9ACTN</name>
<evidence type="ECO:0000313" key="3">
    <source>
        <dbReference type="Proteomes" id="UP000660339"/>
    </source>
</evidence>
<keyword evidence="3" id="KW-1185">Reference proteome</keyword>
<protein>
    <submittedName>
        <fullName evidence="2">Uncharacterized protein</fullName>
    </submittedName>
</protein>
<proteinExistence type="predicted"/>
<organism evidence="2 3">
    <name type="scientific">Catellatospora methionotrophica</name>
    <dbReference type="NCBI Taxonomy" id="121620"/>
    <lineage>
        <taxon>Bacteria</taxon>
        <taxon>Bacillati</taxon>
        <taxon>Actinomycetota</taxon>
        <taxon>Actinomycetes</taxon>
        <taxon>Micromonosporales</taxon>
        <taxon>Micromonosporaceae</taxon>
        <taxon>Catellatospora</taxon>
    </lineage>
</organism>
<dbReference type="AlphaFoldDB" id="A0A8J3LEU9"/>
<feature type="region of interest" description="Disordered" evidence="1">
    <location>
        <begin position="184"/>
        <end position="311"/>
    </location>
</feature>
<evidence type="ECO:0000313" key="2">
    <source>
        <dbReference type="EMBL" id="GIG13851.1"/>
    </source>
</evidence>